<evidence type="ECO:0000256" key="3">
    <source>
        <dbReference type="ARBA" id="ARBA00022729"/>
    </source>
</evidence>
<comment type="similarity">
    <text evidence="1">Belongs to the serine-aspartate repeat-containing protein (SDr) family.</text>
</comment>
<name>A0AAJ3R885_9BACI</name>
<evidence type="ECO:0000256" key="2">
    <source>
        <dbReference type="ARBA" id="ARBA00022525"/>
    </source>
</evidence>
<evidence type="ECO:0000313" key="8">
    <source>
        <dbReference type="EMBL" id="PHE84396.1"/>
    </source>
</evidence>
<keyword evidence="2" id="KW-0964">Secreted</keyword>
<dbReference type="AlphaFoldDB" id="A0AAJ3R885"/>
<dbReference type="RefSeq" id="WP_098101446.1">
    <property type="nucleotide sequence ID" value="NZ_JARMBS010000032.1"/>
</dbReference>
<dbReference type="Pfam" id="PF17802">
    <property type="entry name" value="SpaA"/>
    <property type="match status" value="1"/>
</dbReference>
<dbReference type="EMBL" id="NUTL01000230">
    <property type="protein sequence ID" value="PHE84396.1"/>
    <property type="molecule type" value="Genomic_DNA"/>
</dbReference>
<reference evidence="7" key="2">
    <citation type="submission" date="2019-07" db="EMBL/GenBank/DDBJ databases">
        <title>Phylogenomic Reclassification of ATCC Bacillus Strains and Various Taxa within the Genus Bacillus.</title>
        <authorList>
            <person name="Riojas M.A."/>
            <person name="Frank A.M."/>
            <person name="Fenn S.L."/>
            <person name="King S.P."/>
            <person name="Brower S.M."/>
            <person name="Hazbon M.H."/>
        </authorList>
    </citation>
    <scope>NUCLEOTIDE SEQUENCE</scope>
    <source>
        <strain evidence="7">NR-12239</strain>
    </source>
</reference>
<dbReference type="Pfam" id="PF08341">
    <property type="entry name" value="TED"/>
    <property type="match status" value="1"/>
</dbReference>
<gene>
    <name evidence="8" type="ORF">COF81_30115</name>
    <name evidence="7" type="ORF">FOS08_25100</name>
</gene>
<keyword evidence="4" id="KW-1133">Transmembrane helix</keyword>
<evidence type="ECO:0000256" key="1">
    <source>
        <dbReference type="ARBA" id="ARBA00007257"/>
    </source>
</evidence>
<dbReference type="InterPro" id="IPR013783">
    <property type="entry name" value="Ig-like_fold"/>
</dbReference>
<dbReference type="NCBIfam" id="TIGR03934">
    <property type="entry name" value="TQXA_dom"/>
    <property type="match status" value="1"/>
</dbReference>
<dbReference type="EMBL" id="VLYX01000046">
    <property type="protein sequence ID" value="MDR4329043.1"/>
    <property type="molecule type" value="Genomic_DNA"/>
</dbReference>
<protein>
    <submittedName>
        <fullName evidence="8">Cell wall anchor protein</fullName>
    </submittedName>
    <submittedName>
        <fullName evidence="7">TQXA domain-containing protein</fullName>
    </submittedName>
</protein>
<evidence type="ECO:0000259" key="6">
    <source>
        <dbReference type="Pfam" id="PF17802"/>
    </source>
</evidence>
<dbReference type="InterPro" id="IPR013552">
    <property type="entry name" value="Thioester_dom"/>
</dbReference>
<dbReference type="Gene3D" id="2.60.40.10">
    <property type="entry name" value="Immunoglobulins"/>
    <property type="match status" value="1"/>
</dbReference>
<sequence length="446" mass="50250">MKRKVLTKWFGIISLIIMLLGVSIPQAAAEIIHQEKFQINWNHIKFKGAEVKIKADLLKTSSKDVAYCLSPDLNSPNGEELPEIGKENDFVYRVLLYGYPQKTPAELGVSTKEEAYYATQLAIWVASKKIEIADSKPENQPVYNLVKQLIDKASKGTEVQETYLNIIPNEKQTVEQNGDYLETKLYTVQSNALSGVYSVQLEGAPEGVKILNEQGEEKNEFSIKEKFKILIPKKSTNGTFKLRVHTKLQSLQAVIFDGKQKVQNTTALLPRMSEKSSTDIAVQWESLGSLKITKVGENRETLKGAVFEVASGNGDFRKEITTTKDGVALLNQLPIGTYIIKEIQAPEGYVLDPTIQRMEVKNGEIAKIEIKNKKIKNELQVTKIHDTYKNTKQSDDIQNKEYTEEKEHVSQEQYYLPSTGGKFPITSYIGISFVVLGLYILKVKHK</sequence>
<organism evidence="7 10">
    <name type="scientific">Bacillus pseudomycoides</name>
    <dbReference type="NCBI Taxonomy" id="64104"/>
    <lineage>
        <taxon>Bacteria</taxon>
        <taxon>Bacillati</taxon>
        <taxon>Bacillota</taxon>
        <taxon>Bacilli</taxon>
        <taxon>Bacillales</taxon>
        <taxon>Bacillaceae</taxon>
        <taxon>Bacillus</taxon>
        <taxon>Bacillus cereus group</taxon>
    </lineage>
</organism>
<keyword evidence="4" id="KW-0812">Transmembrane</keyword>
<comment type="caution">
    <text evidence="7">The sequence shown here is derived from an EMBL/GenBank/DDBJ whole genome shotgun (WGS) entry which is preliminary data.</text>
</comment>
<reference evidence="8 9" key="1">
    <citation type="submission" date="2017-09" db="EMBL/GenBank/DDBJ databases">
        <title>Large-scale bioinformatics analysis of Bacillus genomes uncovers conserved roles of natural products in bacterial physiology.</title>
        <authorList>
            <consortium name="Agbiome Team Llc"/>
            <person name="Bleich R.M."/>
            <person name="Grubbs K.J."/>
            <person name="Santa Maria K.C."/>
            <person name="Allen S.E."/>
            <person name="Farag S."/>
            <person name="Shank E.A."/>
            <person name="Bowers A."/>
        </authorList>
    </citation>
    <scope>NUCLEOTIDE SEQUENCE [LARGE SCALE GENOMIC DNA]</scope>
    <source>
        <strain evidence="8 9">AFS037265</strain>
    </source>
</reference>
<feature type="transmembrane region" description="Helical" evidence="4">
    <location>
        <begin position="423"/>
        <end position="441"/>
    </location>
</feature>
<feature type="domain" description="Thioester" evidence="5">
    <location>
        <begin position="65"/>
        <end position="154"/>
    </location>
</feature>
<evidence type="ECO:0000313" key="7">
    <source>
        <dbReference type="EMBL" id="MDR4329043.1"/>
    </source>
</evidence>
<evidence type="ECO:0000256" key="4">
    <source>
        <dbReference type="SAM" id="Phobius"/>
    </source>
</evidence>
<feature type="domain" description="SpaA-like prealbumin fold" evidence="6">
    <location>
        <begin position="288"/>
        <end position="374"/>
    </location>
</feature>
<accession>A0AAJ3R885</accession>
<dbReference type="Proteomes" id="UP001248134">
    <property type="component" value="Unassembled WGS sequence"/>
</dbReference>
<evidence type="ECO:0000313" key="9">
    <source>
        <dbReference type="Proteomes" id="UP000221918"/>
    </source>
</evidence>
<dbReference type="SUPFAM" id="SSF49478">
    <property type="entry name" value="Cna protein B-type domain"/>
    <property type="match status" value="1"/>
</dbReference>
<dbReference type="PANTHER" id="PTHR36108:SF13">
    <property type="entry name" value="COLOSSIN-B-RELATED"/>
    <property type="match status" value="1"/>
</dbReference>
<dbReference type="Proteomes" id="UP000221918">
    <property type="component" value="Unassembled WGS sequence"/>
</dbReference>
<evidence type="ECO:0000313" key="10">
    <source>
        <dbReference type="Proteomes" id="UP001248134"/>
    </source>
</evidence>
<keyword evidence="4" id="KW-0472">Membrane</keyword>
<proteinExistence type="inferred from homology"/>
<keyword evidence="3" id="KW-0732">Signal</keyword>
<dbReference type="Gene3D" id="1.10.150.480">
    <property type="match status" value="1"/>
</dbReference>
<dbReference type="PANTHER" id="PTHR36108">
    <property type="entry name" value="COLOSSIN-B-RELATED"/>
    <property type="match status" value="1"/>
</dbReference>
<dbReference type="InterPro" id="IPR041033">
    <property type="entry name" value="SpaA_PFL_dom_1"/>
</dbReference>
<dbReference type="InterPro" id="IPR023849">
    <property type="entry name" value="TQXA_dom"/>
</dbReference>
<evidence type="ECO:0000259" key="5">
    <source>
        <dbReference type="Pfam" id="PF08341"/>
    </source>
</evidence>